<accession>A0A4Y9XME2</accession>
<comment type="caution">
    <text evidence="1">The sequence shown here is derived from an EMBL/GenBank/DDBJ whole genome shotgun (WGS) entry which is preliminary data.</text>
</comment>
<dbReference type="AlphaFoldDB" id="A0A4Y9XME2"/>
<gene>
    <name evidence="1" type="ORF">EVJ58_g10665</name>
</gene>
<protein>
    <submittedName>
        <fullName evidence="1">Uncharacterized protein</fullName>
    </submittedName>
</protein>
<evidence type="ECO:0000313" key="2">
    <source>
        <dbReference type="Proteomes" id="UP000298390"/>
    </source>
</evidence>
<name>A0A4Y9XME2_9APHY</name>
<reference evidence="1 2" key="1">
    <citation type="submission" date="2019-01" db="EMBL/GenBank/DDBJ databases">
        <title>Genome sequencing of the rare red list fungi Fomitopsis rosea.</title>
        <authorList>
            <person name="Buettner E."/>
            <person name="Kellner H."/>
        </authorList>
    </citation>
    <scope>NUCLEOTIDE SEQUENCE [LARGE SCALE GENOMIC DNA]</scope>
    <source>
        <strain evidence="1 2">DSM 105464</strain>
    </source>
</reference>
<proteinExistence type="predicted"/>
<dbReference type="Proteomes" id="UP000298390">
    <property type="component" value="Unassembled WGS sequence"/>
</dbReference>
<sequence>DPRALTQLSEARPRALVVRAQLRVHLREPLRQRGKACHDVHKVLLAPIHHQQLPAELDIDPHAFEGEHARLNHVRRGVEGAAASRTEGDRAPLVRGVHLGVASCHFCLVSLNGGVLAVGAYVVLYVTASCAHITVLTPTRVCTHLPDSPLLHKHGRGPLVAPSAPKTFARNTRTNVSSLMKRELLQRRG</sequence>
<evidence type="ECO:0000313" key="1">
    <source>
        <dbReference type="EMBL" id="TFY51255.1"/>
    </source>
</evidence>
<dbReference type="EMBL" id="SEKV01001237">
    <property type="protein sequence ID" value="TFY51255.1"/>
    <property type="molecule type" value="Genomic_DNA"/>
</dbReference>
<feature type="non-terminal residue" evidence="1">
    <location>
        <position position="1"/>
    </location>
</feature>
<organism evidence="1 2">
    <name type="scientific">Rhodofomes roseus</name>
    <dbReference type="NCBI Taxonomy" id="34475"/>
    <lineage>
        <taxon>Eukaryota</taxon>
        <taxon>Fungi</taxon>
        <taxon>Dikarya</taxon>
        <taxon>Basidiomycota</taxon>
        <taxon>Agaricomycotina</taxon>
        <taxon>Agaricomycetes</taxon>
        <taxon>Polyporales</taxon>
        <taxon>Rhodofomes</taxon>
    </lineage>
</organism>